<feature type="compositionally biased region" description="Low complexity" evidence="1">
    <location>
        <begin position="465"/>
        <end position="484"/>
    </location>
</feature>
<proteinExistence type="predicted"/>
<keyword evidence="3" id="KW-0966">Cell projection</keyword>
<evidence type="ECO:0000259" key="2">
    <source>
        <dbReference type="Pfam" id="PF02120"/>
    </source>
</evidence>
<feature type="region of interest" description="Disordered" evidence="1">
    <location>
        <begin position="39"/>
        <end position="106"/>
    </location>
</feature>
<protein>
    <submittedName>
        <fullName evidence="3">Flagellar hook-length control protein FliK</fullName>
    </submittedName>
</protein>
<feature type="compositionally biased region" description="Low complexity" evidence="1">
    <location>
        <begin position="434"/>
        <end position="453"/>
    </location>
</feature>
<accession>A0A9X1SS28</accession>
<dbReference type="Gene3D" id="3.30.750.140">
    <property type="match status" value="1"/>
</dbReference>
<feature type="compositionally biased region" description="Low complexity" evidence="1">
    <location>
        <begin position="369"/>
        <end position="383"/>
    </location>
</feature>
<dbReference type="InterPro" id="IPR052563">
    <property type="entry name" value="FliK"/>
</dbReference>
<reference evidence="3" key="1">
    <citation type="submission" date="2021-11" db="EMBL/GenBank/DDBJ databases">
        <title>Streptomyces corallinus and Kineosporia corallina sp. nov., two new coral-derived marine actinobacteria.</title>
        <authorList>
            <person name="Buangrab K."/>
            <person name="Sutthacheep M."/>
            <person name="Yeemin T."/>
            <person name="Harunari E."/>
            <person name="Igarashi Y."/>
            <person name="Sripreechasak P."/>
            <person name="Kanchanasin P."/>
            <person name="Tanasupawat S."/>
            <person name="Phongsopitanun W."/>
        </authorList>
    </citation>
    <scope>NUCLEOTIDE SEQUENCE</scope>
    <source>
        <strain evidence="3">JCM 31032</strain>
    </source>
</reference>
<evidence type="ECO:0000313" key="4">
    <source>
        <dbReference type="Proteomes" id="UP001138997"/>
    </source>
</evidence>
<feature type="region of interest" description="Disordered" evidence="1">
    <location>
        <begin position="578"/>
        <end position="650"/>
    </location>
</feature>
<dbReference type="InterPro" id="IPR038610">
    <property type="entry name" value="FliK-like_C_sf"/>
</dbReference>
<feature type="compositionally biased region" description="Basic and acidic residues" evidence="1">
    <location>
        <begin position="41"/>
        <end position="106"/>
    </location>
</feature>
<feature type="domain" description="Flagellar hook-length control protein-like C-terminal" evidence="2">
    <location>
        <begin position="512"/>
        <end position="587"/>
    </location>
</feature>
<sequence length="650" mass="64970">MSTSTNLQSAIEALLKPASGRSTFRNDSALAAERGLAFDKQLSDARERTHSDRALERQNAGERAAQDAARRRTTTAHDRAQAAAERAADDRAADDKAASAKAADRAADRAARADKLRAGQLQADQLQADQLTGTDALAAAAMLRMADGAQPTEPAPDAAVSKIAATNATVAEDAAEMSALAQVLAAQAAMAQQMAEALLDGDASAKMPMVTSLETVSGPDGLSTKLSIEMAMNNLAGTEAAELTAEENSILAALLNKNSAEVDAATGTQGMTPTATDEQETAPAAQTPATATGNKQQTLPEGTQMSTTTGAKNTAESAANGVAADVAKAAAAGITQTFDPGSMPSQIMVNGEWLSGADAAAKLSGKAPAGEAGSTDTTTTGTAPLPDRIMVNGQWITGEEFAAQSAKPAQGTQGVEGAKSSGNGAATSEQGDPAGAQSTAAAKAANSAGDEAAQSQSTGSNDAFASQLGQAQQTQQSGQTQQASNLTGTGFSAAAGESVAEQVSAQLSAQLRNLPNGSHRAVIHLSPEELGDVKVTLSVNNGDVRMDLIAAPAALSQLQAGLSDLREQMSQAGLNLSDVTMDASPDPSSGDSAGSGAQQSGQSGQPGYQPGSSGSSVPSMSTGSTAAPTATSGTPMTGAALSDDALDLSI</sequence>
<dbReference type="AlphaFoldDB" id="A0A9X1SS28"/>
<dbReference type="RefSeq" id="WP_231438753.1">
    <property type="nucleotide sequence ID" value="NZ_JAJOMB010000001.1"/>
</dbReference>
<keyword evidence="3" id="KW-0282">Flagellum</keyword>
<feature type="compositionally biased region" description="Polar residues" evidence="1">
    <location>
        <begin position="420"/>
        <end position="430"/>
    </location>
</feature>
<dbReference type="InterPro" id="IPR021136">
    <property type="entry name" value="Flagellar_hook_control-like_C"/>
</dbReference>
<name>A0A9X1SS28_9ACTN</name>
<dbReference type="Proteomes" id="UP001138997">
    <property type="component" value="Unassembled WGS sequence"/>
</dbReference>
<dbReference type="EMBL" id="JAJOMB010000001">
    <property type="protein sequence ID" value="MCD5309836.1"/>
    <property type="molecule type" value="Genomic_DNA"/>
</dbReference>
<dbReference type="Pfam" id="PF02120">
    <property type="entry name" value="Flg_hook"/>
    <property type="match status" value="1"/>
</dbReference>
<feature type="compositionally biased region" description="Low complexity" evidence="1">
    <location>
        <begin position="281"/>
        <end position="292"/>
    </location>
</feature>
<feature type="compositionally biased region" description="Polar residues" evidence="1">
    <location>
        <begin position="267"/>
        <end position="276"/>
    </location>
</feature>
<keyword evidence="4" id="KW-1185">Reference proteome</keyword>
<gene>
    <name evidence="3" type="ORF">LR394_02940</name>
</gene>
<keyword evidence="3" id="KW-0969">Cilium</keyword>
<feature type="compositionally biased region" description="Polar residues" evidence="1">
    <location>
        <begin position="293"/>
        <end position="311"/>
    </location>
</feature>
<evidence type="ECO:0000313" key="3">
    <source>
        <dbReference type="EMBL" id="MCD5309836.1"/>
    </source>
</evidence>
<feature type="region of interest" description="Disordered" evidence="1">
    <location>
        <begin position="365"/>
        <end position="386"/>
    </location>
</feature>
<comment type="caution">
    <text evidence="3">The sequence shown here is derived from an EMBL/GenBank/DDBJ whole genome shotgun (WGS) entry which is preliminary data.</text>
</comment>
<feature type="region of interest" description="Disordered" evidence="1">
    <location>
        <begin position="267"/>
        <end position="311"/>
    </location>
</feature>
<dbReference type="PANTHER" id="PTHR37533:SF2">
    <property type="entry name" value="FLAGELLAR HOOK-LENGTH CONTROL PROTEIN"/>
    <property type="match status" value="1"/>
</dbReference>
<evidence type="ECO:0000256" key="1">
    <source>
        <dbReference type="SAM" id="MobiDB-lite"/>
    </source>
</evidence>
<feature type="compositionally biased region" description="Low complexity" evidence="1">
    <location>
        <begin position="582"/>
        <end position="640"/>
    </location>
</feature>
<feature type="compositionally biased region" description="Polar residues" evidence="1">
    <location>
        <begin position="454"/>
        <end position="464"/>
    </location>
</feature>
<dbReference type="PANTHER" id="PTHR37533">
    <property type="entry name" value="FLAGELLAR HOOK-LENGTH CONTROL PROTEIN"/>
    <property type="match status" value="1"/>
</dbReference>
<organism evidence="3 4">
    <name type="scientific">Kineosporia babensis</name>
    <dbReference type="NCBI Taxonomy" id="499548"/>
    <lineage>
        <taxon>Bacteria</taxon>
        <taxon>Bacillati</taxon>
        <taxon>Actinomycetota</taxon>
        <taxon>Actinomycetes</taxon>
        <taxon>Kineosporiales</taxon>
        <taxon>Kineosporiaceae</taxon>
        <taxon>Kineosporia</taxon>
    </lineage>
</organism>
<feature type="region of interest" description="Disordered" evidence="1">
    <location>
        <begin position="403"/>
        <end position="486"/>
    </location>
</feature>
<dbReference type="CDD" id="cd17470">
    <property type="entry name" value="T3SS_Flik_C"/>
    <property type="match status" value="1"/>
</dbReference>